<evidence type="ECO:0000313" key="4">
    <source>
        <dbReference type="Proteomes" id="UP000178894"/>
    </source>
</evidence>
<evidence type="ECO:0000256" key="1">
    <source>
        <dbReference type="SAM" id="Coils"/>
    </source>
</evidence>
<dbReference type="STRING" id="1798364.A3G54_03800"/>
<evidence type="ECO:0000256" key="2">
    <source>
        <dbReference type="SAM" id="MobiDB-lite"/>
    </source>
</evidence>
<feature type="compositionally biased region" description="Basic and acidic residues" evidence="2">
    <location>
        <begin position="7"/>
        <end position="18"/>
    </location>
</feature>
<evidence type="ECO:0000313" key="3">
    <source>
        <dbReference type="EMBL" id="OGF93856.1"/>
    </source>
</evidence>
<dbReference type="EMBL" id="MFIQ01000002">
    <property type="protein sequence ID" value="OGF93856.1"/>
    <property type="molecule type" value="Genomic_DNA"/>
</dbReference>
<reference evidence="3 4" key="1">
    <citation type="journal article" date="2016" name="Nat. Commun.">
        <title>Thousands of microbial genomes shed light on interconnected biogeochemical processes in an aquifer system.</title>
        <authorList>
            <person name="Anantharaman K."/>
            <person name="Brown C.T."/>
            <person name="Hug L.A."/>
            <person name="Sharon I."/>
            <person name="Castelle C.J."/>
            <person name="Probst A.J."/>
            <person name="Thomas B.C."/>
            <person name="Singh A."/>
            <person name="Wilkins M.J."/>
            <person name="Karaoz U."/>
            <person name="Brodie E.L."/>
            <person name="Williams K.H."/>
            <person name="Hubbard S.S."/>
            <person name="Banfield J.F."/>
        </authorList>
    </citation>
    <scope>NUCLEOTIDE SEQUENCE [LARGE SCALE GENOMIC DNA]</scope>
</reference>
<comment type="caution">
    <text evidence="3">The sequence shown here is derived from an EMBL/GenBank/DDBJ whole genome shotgun (WGS) entry which is preliminary data.</text>
</comment>
<keyword evidence="1" id="KW-0175">Coiled coil</keyword>
<name>A0A1F5Y1C3_9BACT</name>
<proteinExistence type="predicted"/>
<dbReference type="AlphaFoldDB" id="A0A1F5Y1C3"/>
<feature type="coiled-coil region" evidence="1">
    <location>
        <begin position="51"/>
        <end position="110"/>
    </location>
</feature>
<accession>A0A1F5Y1C3</accession>
<sequence>MTITALGEDKKGASEDAYHPISGDGQNEESELKINVDQMDFGFPRSLSPELKKARGRVIRLLKKLRNKQRQVIEIRGRLKLAESRVSRIEENHRRQIEDLNNVIEKQRDLLYGKKVASGE</sequence>
<feature type="region of interest" description="Disordered" evidence="2">
    <location>
        <begin position="1"/>
        <end position="30"/>
    </location>
</feature>
<organism evidence="3 4">
    <name type="scientific">Candidatus Giovannonibacteria bacterium RIFCSPLOWO2_12_FULL_44_15</name>
    <dbReference type="NCBI Taxonomy" id="1798364"/>
    <lineage>
        <taxon>Bacteria</taxon>
        <taxon>Candidatus Giovannoniibacteriota</taxon>
    </lineage>
</organism>
<gene>
    <name evidence="3" type="ORF">A3G54_03800</name>
</gene>
<protein>
    <submittedName>
        <fullName evidence="3">Uncharacterized protein</fullName>
    </submittedName>
</protein>
<dbReference type="Proteomes" id="UP000178894">
    <property type="component" value="Unassembled WGS sequence"/>
</dbReference>